<dbReference type="CDD" id="cd00037">
    <property type="entry name" value="CLECT"/>
    <property type="match status" value="1"/>
</dbReference>
<dbReference type="GeneID" id="129922933"/>
<feature type="signal peptide" evidence="5">
    <location>
        <begin position="1"/>
        <end position="16"/>
    </location>
</feature>
<evidence type="ECO:0000256" key="1">
    <source>
        <dbReference type="ARBA" id="ARBA00004613"/>
    </source>
</evidence>
<evidence type="ECO:0000259" key="6">
    <source>
        <dbReference type="PROSITE" id="PS50041"/>
    </source>
</evidence>
<dbReference type="GO" id="GO:0030246">
    <property type="term" value="F:carbohydrate binding"/>
    <property type="evidence" value="ECO:0007669"/>
    <property type="project" value="UniProtKB-KW"/>
</dbReference>
<accession>A0A9W2YWZ8</accession>
<dbReference type="SMART" id="SM00034">
    <property type="entry name" value="CLECT"/>
    <property type="match status" value="1"/>
</dbReference>
<dbReference type="PROSITE" id="PS50041">
    <property type="entry name" value="C_TYPE_LECTIN_2"/>
    <property type="match status" value="1"/>
</dbReference>
<dbReference type="InterPro" id="IPR016186">
    <property type="entry name" value="C-type_lectin-like/link_sf"/>
</dbReference>
<keyword evidence="4" id="KW-0430">Lectin</keyword>
<keyword evidence="3 5" id="KW-0732">Signal</keyword>
<evidence type="ECO:0000256" key="2">
    <source>
        <dbReference type="ARBA" id="ARBA00022525"/>
    </source>
</evidence>
<feature type="chain" id="PRO_5040749537" evidence="5">
    <location>
        <begin position="17"/>
        <end position="231"/>
    </location>
</feature>
<proteinExistence type="predicted"/>
<evidence type="ECO:0000313" key="8">
    <source>
        <dbReference type="RefSeq" id="XP_055867160.1"/>
    </source>
</evidence>
<dbReference type="Gene3D" id="3.10.100.10">
    <property type="entry name" value="Mannose-Binding Protein A, subunit A"/>
    <property type="match status" value="2"/>
</dbReference>
<dbReference type="InterPro" id="IPR051663">
    <property type="entry name" value="CLec_Tetranectin-domain"/>
</dbReference>
<dbReference type="GO" id="GO:0008083">
    <property type="term" value="F:growth factor activity"/>
    <property type="evidence" value="ECO:0007669"/>
    <property type="project" value="TreeGrafter"/>
</dbReference>
<feature type="domain" description="C-type lectin" evidence="6">
    <location>
        <begin position="33"/>
        <end position="155"/>
    </location>
</feature>
<dbReference type="AlphaFoldDB" id="A0A9W2YWZ8"/>
<protein>
    <submittedName>
        <fullName evidence="8">Snaclec echicetin subunit alpha-like</fullName>
    </submittedName>
</protein>
<organism evidence="7 8">
    <name type="scientific">Biomphalaria glabrata</name>
    <name type="common">Bloodfluke planorb</name>
    <name type="synonym">Freshwater snail</name>
    <dbReference type="NCBI Taxonomy" id="6526"/>
    <lineage>
        <taxon>Eukaryota</taxon>
        <taxon>Metazoa</taxon>
        <taxon>Spiralia</taxon>
        <taxon>Lophotrochozoa</taxon>
        <taxon>Mollusca</taxon>
        <taxon>Gastropoda</taxon>
        <taxon>Heterobranchia</taxon>
        <taxon>Euthyneura</taxon>
        <taxon>Panpulmonata</taxon>
        <taxon>Hygrophila</taxon>
        <taxon>Lymnaeoidea</taxon>
        <taxon>Planorbidae</taxon>
        <taxon>Biomphalaria</taxon>
    </lineage>
</organism>
<name>A0A9W2YWZ8_BIOGL</name>
<gene>
    <name evidence="8" type="primary">LOC129922933</name>
</gene>
<evidence type="ECO:0000256" key="5">
    <source>
        <dbReference type="SAM" id="SignalP"/>
    </source>
</evidence>
<reference evidence="8" key="1">
    <citation type="submission" date="2025-08" db="UniProtKB">
        <authorList>
            <consortium name="RefSeq"/>
        </authorList>
    </citation>
    <scope>IDENTIFICATION</scope>
</reference>
<keyword evidence="7" id="KW-1185">Reference proteome</keyword>
<dbReference type="PANTHER" id="PTHR22799">
    <property type="entry name" value="TETRANECTIN-RELATED"/>
    <property type="match status" value="1"/>
</dbReference>
<evidence type="ECO:0000313" key="7">
    <source>
        <dbReference type="Proteomes" id="UP001165740"/>
    </source>
</evidence>
<dbReference type="SUPFAM" id="SSF56436">
    <property type="entry name" value="C-type lectin-like"/>
    <property type="match status" value="2"/>
</dbReference>
<dbReference type="InterPro" id="IPR016187">
    <property type="entry name" value="CTDL_fold"/>
</dbReference>
<evidence type="ECO:0000256" key="4">
    <source>
        <dbReference type="ARBA" id="ARBA00022734"/>
    </source>
</evidence>
<keyword evidence="2" id="KW-0964">Secreted</keyword>
<comment type="subcellular location">
    <subcellularLocation>
        <location evidence="1">Secreted</location>
    </subcellularLocation>
</comment>
<dbReference type="Proteomes" id="UP001165740">
    <property type="component" value="Chromosome 14"/>
</dbReference>
<dbReference type="InterPro" id="IPR001304">
    <property type="entry name" value="C-type_lectin-like"/>
</dbReference>
<sequence>MEELILVFALAQLVIGSNNFCWSENGVNDSIYVNGKCYQLFNIPLSWDDSQNFCNYHFYSGSLAEPTIQSEFNVSTSFLKSASSGAWLGANDITTEGWFRWSTSRLNLSNIDSRWSVGRPSILQPLDLNDCVKLDQPTEQLFDTNCEDQFLPMCQYGTVNDPPIDPCYPLKGAVYSNGKCLQFVNLNKNWTSAQASCSALHPKAKLYEMFTEAERIEVTQYVNASGLYSCE</sequence>
<dbReference type="PANTHER" id="PTHR22799:SF1">
    <property type="entry name" value="C-TYPE LECTIN DOMAIN FAMILY 11 MEMBER A"/>
    <property type="match status" value="1"/>
</dbReference>
<dbReference type="OrthoDB" id="6094625at2759"/>
<evidence type="ECO:0000256" key="3">
    <source>
        <dbReference type="ARBA" id="ARBA00022729"/>
    </source>
</evidence>
<dbReference type="Pfam" id="PF00059">
    <property type="entry name" value="Lectin_C"/>
    <property type="match status" value="1"/>
</dbReference>
<dbReference type="RefSeq" id="XP_055867160.1">
    <property type="nucleotide sequence ID" value="XM_056011185.1"/>
</dbReference>
<dbReference type="GO" id="GO:0005615">
    <property type="term" value="C:extracellular space"/>
    <property type="evidence" value="ECO:0007669"/>
    <property type="project" value="TreeGrafter"/>
</dbReference>